<dbReference type="GO" id="GO:0000150">
    <property type="term" value="F:DNA strand exchange activity"/>
    <property type="evidence" value="ECO:0007669"/>
    <property type="project" value="InterPro"/>
</dbReference>
<evidence type="ECO:0000313" key="3">
    <source>
        <dbReference type="EMBL" id="MBB6466036.1"/>
    </source>
</evidence>
<dbReference type="InterPro" id="IPR038109">
    <property type="entry name" value="DNA_bind_recomb_sf"/>
</dbReference>
<reference evidence="3 4" key="1">
    <citation type="submission" date="2020-08" db="EMBL/GenBank/DDBJ databases">
        <title>Genomic Encyclopedia of Type Strains, Phase IV (KMG-IV): sequencing the most valuable type-strain genomes for metagenomic binning, comparative biology and taxonomic classification.</title>
        <authorList>
            <person name="Goeker M."/>
        </authorList>
    </citation>
    <scope>NUCLEOTIDE SEQUENCE [LARGE SCALE GENOMIC DNA]</scope>
    <source>
        <strain evidence="3 4">DSM 17454</strain>
    </source>
</reference>
<dbReference type="Pfam" id="PF00239">
    <property type="entry name" value="Resolvase"/>
    <property type="match status" value="1"/>
</dbReference>
<dbReference type="EMBL" id="JACHGI010000002">
    <property type="protein sequence ID" value="MBB6466036.1"/>
    <property type="molecule type" value="Genomic_DNA"/>
</dbReference>
<evidence type="ECO:0000259" key="1">
    <source>
        <dbReference type="PROSITE" id="PS51736"/>
    </source>
</evidence>
<dbReference type="SUPFAM" id="SSF53041">
    <property type="entry name" value="Resolvase-like"/>
    <property type="match status" value="1"/>
</dbReference>
<organism evidence="3 4">
    <name type="scientific">Aminobacter carboxidus</name>
    <dbReference type="NCBI Taxonomy" id="376165"/>
    <lineage>
        <taxon>Bacteria</taxon>
        <taxon>Pseudomonadati</taxon>
        <taxon>Pseudomonadota</taxon>
        <taxon>Alphaproteobacteria</taxon>
        <taxon>Hyphomicrobiales</taxon>
        <taxon>Phyllobacteriaceae</taxon>
        <taxon>Aminobacter</taxon>
    </lineage>
</organism>
<proteinExistence type="predicted"/>
<dbReference type="Proteomes" id="UP000532373">
    <property type="component" value="Unassembled WGS sequence"/>
</dbReference>
<dbReference type="GO" id="GO:0003677">
    <property type="term" value="F:DNA binding"/>
    <property type="evidence" value="ECO:0007669"/>
    <property type="project" value="InterPro"/>
</dbReference>
<comment type="caution">
    <text evidence="3">The sequence shown here is derived from an EMBL/GenBank/DDBJ whole genome shotgun (WGS) entry which is preliminary data.</text>
</comment>
<dbReference type="Pfam" id="PF07508">
    <property type="entry name" value="Recombinase"/>
    <property type="match status" value="1"/>
</dbReference>
<dbReference type="AlphaFoldDB" id="A0A8E1WC84"/>
<gene>
    <name evidence="3" type="ORF">HNQ96_001894</name>
</gene>
<evidence type="ECO:0000259" key="2">
    <source>
        <dbReference type="PROSITE" id="PS51737"/>
    </source>
</evidence>
<dbReference type="Gene3D" id="3.90.1750.20">
    <property type="entry name" value="Putative Large Serine Recombinase, Chain B, Domain 2"/>
    <property type="match status" value="1"/>
</dbReference>
<dbReference type="PANTHER" id="PTHR30461:SF23">
    <property type="entry name" value="DNA RECOMBINASE-RELATED"/>
    <property type="match status" value="1"/>
</dbReference>
<dbReference type="Gene3D" id="3.40.50.1390">
    <property type="entry name" value="Resolvase, N-terminal catalytic domain"/>
    <property type="match status" value="1"/>
</dbReference>
<protein>
    <submittedName>
        <fullName evidence="3">DNA invertase Pin-like site-specific DNA recombinase</fullName>
    </submittedName>
</protein>
<dbReference type="PROSITE" id="PS51736">
    <property type="entry name" value="RECOMBINASES_3"/>
    <property type="match status" value="1"/>
</dbReference>
<dbReference type="SMART" id="SM00857">
    <property type="entry name" value="Resolvase"/>
    <property type="match status" value="1"/>
</dbReference>
<feature type="domain" description="Recombinase" evidence="2">
    <location>
        <begin position="174"/>
        <end position="298"/>
    </location>
</feature>
<dbReference type="InterPro" id="IPR036162">
    <property type="entry name" value="Resolvase-like_N_sf"/>
</dbReference>
<sequence length="497" mass="55757">MSTEHQRYSTDNQSLAIRRYADNRGYQIVRTYADEGKSGLRLVGRDALQSLLEDVEGHRADYAAILVYDVSRWGRFQDPDEAAEIELRCKRAGITVHYCAEQFENDGSIGSSIVKTVKRAMAGEYSRELSVKVFAGHALLVRLGFRQGGAAGFGLRRVLVDQAGTIKTELHRGEHKSIATDRVVLVPGPEAEVAVVNEIYERFISGGSTEREIAELLNSRGVLTDLGRPWTRGTIHQILINEKYIGNNVWARTSFKLKQTHKRNPEADWIRADSSFPPIVPGDVFEKARAIIIARADRLSDESMLEMLSEILSRQGYLSGIIIDETEGCPSSSSYASRFGNLLRAYALVGFVPDRDYRYLEINRALRRLHPKVLVEALRGIELAGGHVVQDPNTDLLKINQEFTASVVVVRCIQTPAGALRWKVRFDTSLNPDLTVVVRMNQTNDLPLDYYLLPRLDMREAVLRLCEFNGLSLDAYRFESLSSFYAMTARTAVLEAA</sequence>
<dbReference type="InterPro" id="IPR011109">
    <property type="entry name" value="DNA_bind_recombinase_dom"/>
</dbReference>
<dbReference type="InterPro" id="IPR006119">
    <property type="entry name" value="Resolv_N"/>
</dbReference>
<accession>A0A8E1WC84</accession>
<dbReference type="PANTHER" id="PTHR30461">
    <property type="entry name" value="DNA-INVERTASE FROM LAMBDOID PROPHAGE"/>
    <property type="match status" value="1"/>
</dbReference>
<name>A0A8E1WC84_9HYPH</name>
<dbReference type="CDD" id="cd00338">
    <property type="entry name" value="Ser_Recombinase"/>
    <property type="match status" value="1"/>
</dbReference>
<dbReference type="InterPro" id="IPR050639">
    <property type="entry name" value="SSR_resolvase"/>
</dbReference>
<evidence type="ECO:0000313" key="4">
    <source>
        <dbReference type="Proteomes" id="UP000532373"/>
    </source>
</evidence>
<dbReference type="PROSITE" id="PS51737">
    <property type="entry name" value="RECOMBINASE_DNA_BIND"/>
    <property type="match status" value="1"/>
</dbReference>
<feature type="domain" description="Resolvase/invertase-type recombinase catalytic" evidence="1">
    <location>
        <begin position="1"/>
        <end position="144"/>
    </location>
</feature>